<gene>
    <name evidence="2" type="ORF">GF359_05990</name>
</gene>
<evidence type="ECO:0000256" key="1">
    <source>
        <dbReference type="SAM" id="Phobius"/>
    </source>
</evidence>
<dbReference type="EMBL" id="WJKJ01000194">
    <property type="protein sequence ID" value="MBD3364749.1"/>
    <property type="molecule type" value="Genomic_DNA"/>
</dbReference>
<feature type="transmembrane region" description="Helical" evidence="1">
    <location>
        <begin position="6"/>
        <end position="24"/>
    </location>
</feature>
<protein>
    <recommendedName>
        <fullName evidence="4">T9SS type A sorting domain-containing protein</fullName>
    </recommendedName>
</protein>
<keyword evidence="1" id="KW-0472">Membrane</keyword>
<name>A0A9D5K9R4_UNCW3</name>
<keyword evidence="1" id="KW-1133">Transmembrane helix</keyword>
<dbReference type="Proteomes" id="UP000630660">
    <property type="component" value="Unassembled WGS sequence"/>
</dbReference>
<dbReference type="InterPro" id="IPR011047">
    <property type="entry name" value="Quinoprotein_ADH-like_sf"/>
</dbReference>
<evidence type="ECO:0008006" key="4">
    <source>
        <dbReference type="Google" id="ProtNLM"/>
    </source>
</evidence>
<keyword evidence="1" id="KW-0812">Transmembrane</keyword>
<dbReference type="PANTHER" id="PTHR42754:SF1">
    <property type="entry name" value="LIPOPROTEIN"/>
    <property type="match status" value="1"/>
</dbReference>
<dbReference type="AlphaFoldDB" id="A0A9D5K9R4"/>
<evidence type="ECO:0000313" key="3">
    <source>
        <dbReference type="Proteomes" id="UP000630660"/>
    </source>
</evidence>
<dbReference type="SUPFAM" id="SSF50998">
    <property type="entry name" value="Quinoprotein alcohol dehydrogenase-like"/>
    <property type="match status" value="1"/>
</dbReference>
<comment type="caution">
    <text evidence="2">The sequence shown here is derived from an EMBL/GenBank/DDBJ whole genome shotgun (WGS) entry which is preliminary data.</text>
</comment>
<reference evidence="2" key="1">
    <citation type="submission" date="2019-11" db="EMBL/GenBank/DDBJ databases">
        <title>Microbial mats filling the niche in hypersaline microbial mats.</title>
        <authorList>
            <person name="Wong H.L."/>
            <person name="Macleod F.I."/>
            <person name="White R.A. III"/>
            <person name="Burns B.P."/>
        </authorList>
    </citation>
    <scope>NUCLEOTIDE SEQUENCE</scope>
    <source>
        <strain evidence="2">Bin_327</strain>
    </source>
</reference>
<dbReference type="PANTHER" id="PTHR42754">
    <property type="entry name" value="ENDOGLUCANASE"/>
    <property type="match status" value="1"/>
</dbReference>
<organism evidence="2 3">
    <name type="scientific">candidate division WOR-3 bacterium</name>
    <dbReference type="NCBI Taxonomy" id="2052148"/>
    <lineage>
        <taxon>Bacteria</taxon>
        <taxon>Bacteria division WOR-3</taxon>
    </lineage>
</organism>
<accession>A0A9D5K9R4</accession>
<proteinExistence type="predicted"/>
<sequence>MKAKPIYIILIIALLVPLITRAGWMRTYGGTGKDVGRFVKELSDGSFIVLGETQSYGAGKTDIWLLKVNPEGDTVWSRTYGGSDYDAAFSIQPITDTGFIILGGTESIDTGGVWLIRISSVGDIIWDRTYGGHYDSYHSLLLKVNEDQGITFSDLKSLMRVNSAGDIVLTKTCQECWGEYYEIDCVNSTSDEGFILYSVNGSPNELIKVDEDGELVRILSEFNPQVNLVNYIAEGAQGYLYVGPSWGPGSDTTPNFNLFCAEVDSTFGYWLWTVDYGQPATFEDGFCVNHTADGGCIVAGFPYTLLKVYAHFDNAWISWTREYGGTPKYVEQTSDGGYILVGEKDGNLFLIKTDSLGLLGVKEPVTHPVTHLSELSVTSLVGRQINLKYSHYPQGFHAAVFDAAGRKVNELHSTQTSGVITWSREETGVYFIRPTLSQGSSQKVVIVR</sequence>
<evidence type="ECO:0000313" key="2">
    <source>
        <dbReference type="EMBL" id="MBD3364749.1"/>
    </source>
</evidence>